<dbReference type="RefSeq" id="WP_061142879.1">
    <property type="nucleotide sequence ID" value="NZ_LNNH01000028.1"/>
</dbReference>
<sequence>MTLIRLGYVAMSNHVPNCSPSQTMTFAQFSKIKDRDAAIRKLERISNSNLHNCWRLLIHNEANRIQFFRLSSKLIPLANHPEIPEWDYIEPITDELTKIRTFLSKHPKMRIDFHPDHFVILNSSNIDILKTSLKTLKIHHTLLSHMGIDPEHRCVLHVGGGYGEHEQALEQFIHNWGLIPESIQRMVILENDDTTYTLSETLYLCEKLGIPMVFDYHHYLAHHLPGENWTEHWDRIINSWRNSKLPPKMHISSPRSDKEFRAHAEYVDPAQFMEFLRRIKGTVPQLDCMIEAKQKDEALFQLMEQMKGYKDIEFIDEASFYIH</sequence>
<protein>
    <submittedName>
        <fullName evidence="7">UV damage endonuclease UvdE</fullName>
    </submittedName>
</protein>
<comment type="caution">
    <text evidence="7">The sequence shown here is derived from an EMBL/GenBank/DDBJ whole genome shotgun (WGS) entry which is preliminary data.</text>
</comment>
<keyword evidence="6" id="KW-0234">DNA repair</keyword>
<gene>
    <name evidence="7" type="ORF">AS888_22275</name>
</gene>
<evidence type="ECO:0000256" key="1">
    <source>
        <dbReference type="ARBA" id="ARBA00022722"/>
    </source>
</evidence>
<dbReference type="AlphaFoldDB" id="A0A120GP61"/>
<dbReference type="Gene3D" id="3.20.20.150">
    <property type="entry name" value="Divalent-metal-dependent TIM barrel enzymes"/>
    <property type="match status" value="1"/>
</dbReference>
<evidence type="ECO:0000256" key="2">
    <source>
        <dbReference type="ARBA" id="ARBA00022759"/>
    </source>
</evidence>
<keyword evidence="3" id="KW-0227">DNA damage</keyword>
<dbReference type="PANTHER" id="PTHR31290">
    <property type="entry name" value="UV-DAMAGE ENDONUCLEASE"/>
    <property type="match status" value="1"/>
</dbReference>
<evidence type="ECO:0000256" key="5">
    <source>
        <dbReference type="ARBA" id="ARBA00022801"/>
    </source>
</evidence>
<evidence type="ECO:0000313" key="7">
    <source>
        <dbReference type="EMBL" id="KWW17332.1"/>
    </source>
</evidence>
<dbReference type="PANTHER" id="PTHR31290:SF5">
    <property type="entry name" value="UV-DAMAGE ENDONUCLEASE"/>
    <property type="match status" value="1"/>
</dbReference>
<keyword evidence="5" id="KW-0378">Hydrolase</keyword>
<keyword evidence="4" id="KW-0228">DNA excision</keyword>
<dbReference type="GO" id="GO:0016787">
    <property type="term" value="F:hydrolase activity"/>
    <property type="evidence" value="ECO:0007669"/>
    <property type="project" value="UniProtKB-KW"/>
</dbReference>
<evidence type="ECO:0000256" key="6">
    <source>
        <dbReference type="ARBA" id="ARBA00023204"/>
    </source>
</evidence>
<dbReference type="InterPro" id="IPR036237">
    <property type="entry name" value="Xyl_isomerase-like_sf"/>
</dbReference>
<dbReference type="Pfam" id="PF03851">
    <property type="entry name" value="UvdE"/>
    <property type="match status" value="1"/>
</dbReference>
<proteinExistence type="predicted"/>
<name>A0A120GP61_9BACI</name>
<dbReference type="SUPFAM" id="SSF51658">
    <property type="entry name" value="Xylose isomerase-like"/>
    <property type="match status" value="1"/>
</dbReference>
<organism evidence="7 8">
    <name type="scientific">Peribacillus simplex</name>
    <dbReference type="NCBI Taxonomy" id="1478"/>
    <lineage>
        <taxon>Bacteria</taxon>
        <taxon>Bacillati</taxon>
        <taxon>Bacillota</taxon>
        <taxon>Bacilli</taxon>
        <taxon>Bacillales</taxon>
        <taxon>Bacillaceae</taxon>
        <taxon>Peribacillus</taxon>
    </lineage>
</organism>
<evidence type="ECO:0000256" key="3">
    <source>
        <dbReference type="ARBA" id="ARBA00022763"/>
    </source>
</evidence>
<dbReference type="GO" id="GO:0006289">
    <property type="term" value="P:nucleotide-excision repair"/>
    <property type="evidence" value="ECO:0007669"/>
    <property type="project" value="InterPro"/>
</dbReference>
<keyword evidence="2 7" id="KW-0255">Endonuclease</keyword>
<accession>A0A120GP61</accession>
<dbReference type="GO" id="GO:0009411">
    <property type="term" value="P:response to UV"/>
    <property type="evidence" value="ECO:0007669"/>
    <property type="project" value="InterPro"/>
</dbReference>
<keyword evidence="8" id="KW-1185">Reference proteome</keyword>
<evidence type="ECO:0000256" key="4">
    <source>
        <dbReference type="ARBA" id="ARBA00022769"/>
    </source>
</evidence>
<dbReference type="EMBL" id="LNNH01000028">
    <property type="protein sequence ID" value="KWW17332.1"/>
    <property type="molecule type" value="Genomic_DNA"/>
</dbReference>
<evidence type="ECO:0000313" key="8">
    <source>
        <dbReference type="Proteomes" id="UP000064189"/>
    </source>
</evidence>
<reference evidence="7 8" key="1">
    <citation type="submission" date="2015-11" db="EMBL/GenBank/DDBJ databases">
        <title>Genome Sequence of Bacillus simplex strain VanAntwerpen2.</title>
        <authorList>
            <person name="Couger M.B."/>
        </authorList>
    </citation>
    <scope>NUCLEOTIDE SEQUENCE [LARGE SCALE GENOMIC DNA]</scope>
    <source>
        <strain evidence="7 8">VanAntwerpen02</strain>
    </source>
</reference>
<dbReference type="GO" id="GO:0004519">
    <property type="term" value="F:endonuclease activity"/>
    <property type="evidence" value="ECO:0007669"/>
    <property type="project" value="UniProtKB-KW"/>
</dbReference>
<keyword evidence="1" id="KW-0540">Nuclease</keyword>
<dbReference type="NCBIfam" id="TIGR00629">
    <property type="entry name" value="uvde"/>
    <property type="match status" value="1"/>
</dbReference>
<dbReference type="Proteomes" id="UP000064189">
    <property type="component" value="Unassembled WGS sequence"/>
</dbReference>
<dbReference type="InterPro" id="IPR004601">
    <property type="entry name" value="UvdE"/>
</dbReference>